<dbReference type="GO" id="GO:0008784">
    <property type="term" value="F:alanine racemase activity"/>
    <property type="evidence" value="ECO:0007669"/>
    <property type="project" value="UniProtKB-EC"/>
</dbReference>
<dbReference type="PANTHER" id="PTHR30511">
    <property type="entry name" value="ALANINE RACEMASE"/>
    <property type="match status" value="1"/>
</dbReference>
<keyword evidence="3 5" id="KW-0413">Isomerase</keyword>
<comment type="caution">
    <text evidence="5">The sequence shown here is derived from an EMBL/GenBank/DDBJ whole genome shotgun (WGS) entry which is preliminary data.</text>
</comment>
<dbReference type="Pfam" id="PF01168">
    <property type="entry name" value="Ala_racemase_N"/>
    <property type="match status" value="1"/>
</dbReference>
<comment type="cofactor">
    <cofactor evidence="1">
        <name>pyridoxal 5'-phosphate</name>
        <dbReference type="ChEBI" id="CHEBI:597326"/>
    </cofactor>
</comment>
<dbReference type="EMBL" id="BEXA01000007">
    <property type="protein sequence ID" value="GAY74182.1"/>
    <property type="molecule type" value="Genomic_DNA"/>
</dbReference>
<dbReference type="SUPFAM" id="SSF51419">
    <property type="entry name" value="PLP-binding barrel"/>
    <property type="match status" value="1"/>
</dbReference>
<dbReference type="GO" id="GO:0030632">
    <property type="term" value="P:D-alanine biosynthetic process"/>
    <property type="evidence" value="ECO:0007669"/>
    <property type="project" value="TreeGrafter"/>
</dbReference>
<evidence type="ECO:0000256" key="2">
    <source>
        <dbReference type="ARBA" id="ARBA00022898"/>
    </source>
</evidence>
<accession>A0A401FP81</accession>
<organism evidence="5 6">
    <name type="scientific">Lentilactobacillus kosonis</name>
    <dbReference type="NCBI Taxonomy" id="2810561"/>
    <lineage>
        <taxon>Bacteria</taxon>
        <taxon>Bacillati</taxon>
        <taxon>Bacillota</taxon>
        <taxon>Bacilli</taxon>
        <taxon>Lactobacillales</taxon>
        <taxon>Lactobacillaceae</taxon>
        <taxon>Lentilactobacillus</taxon>
    </lineage>
</organism>
<evidence type="ECO:0000256" key="1">
    <source>
        <dbReference type="ARBA" id="ARBA00001933"/>
    </source>
</evidence>
<reference evidence="5 6" key="1">
    <citation type="submission" date="2017-11" db="EMBL/GenBank/DDBJ databases">
        <title>Draft Genome Sequence of Lactobacillus curieae NBRC 111893 isolated from Koso, a Japanese sugar-Vegetable Fermented Beverage.</title>
        <authorList>
            <person name="Chiou T.Y."/>
            <person name="Oshima K."/>
            <person name="Suda W."/>
            <person name="Hattori M."/>
            <person name="Takahashi T."/>
        </authorList>
    </citation>
    <scope>NUCLEOTIDE SEQUENCE [LARGE SCALE GENOMIC DNA]</scope>
    <source>
        <strain evidence="5 6">NBRC111893</strain>
    </source>
</reference>
<dbReference type="InterPro" id="IPR029066">
    <property type="entry name" value="PLP-binding_barrel"/>
</dbReference>
<dbReference type="GO" id="GO:0005829">
    <property type="term" value="C:cytosol"/>
    <property type="evidence" value="ECO:0007669"/>
    <property type="project" value="TreeGrafter"/>
</dbReference>
<dbReference type="InterPro" id="IPR001608">
    <property type="entry name" value="Ala_racemase_N"/>
</dbReference>
<dbReference type="PROSITE" id="PS00395">
    <property type="entry name" value="ALANINE_RACEMASE"/>
    <property type="match status" value="1"/>
</dbReference>
<dbReference type="GO" id="GO:0030170">
    <property type="term" value="F:pyridoxal phosphate binding"/>
    <property type="evidence" value="ECO:0007669"/>
    <property type="project" value="TreeGrafter"/>
</dbReference>
<protein>
    <submittedName>
        <fullName evidence="5">Alanine racemase</fullName>
        <ecNumber evidence="5">5.1.1.1</ecNumber>
    </submittedName>
</protein>
<evidence type="ECO:0000256" key="3">
    <source>
        <dbReference type="ARBA" id="ARBA00023235"/>
    </source>
</evidence>
<evidence type="ECO:0000313" key="5">
    <source>
        <dbReference type="EMBL" id="GAY74182.1"/>
    </source>
</evidence>
<sequence>MVVSMMRNSQVLIDQQAIFTNVQNAREHLDADSDLFVVVKADGYGHGAVQVAKTAEKAGATGFVSP</sequence>
<gene>
    <name evidence="5" type="ORF">NBRC111893_2328</name>
</gene>
<dbReference type="EC" id="5.1.1.1" evidence="5"/>
<keyword evidence="2" id="KW-0663">Pyridoxal phosphate</keyword>
<evidence type="ECO:0000259" key="4">
    <source>
        <dbReference type="Pfam" id="PF01168"/>
    </source>
</evidence>
<dbReference type="InterPro" id="IPR020622">
    <property type="entry name" value="Ala_racemase_pyridoxalP-BS"/>
</dbReference>
<evidence type="ECO:0000313" key="6">
    <source>
        <dbReference type="Proteomes" id="UP000286974"/>
    </source>
</evidence>
<feature type="domain" description="Alanine racemase N-terminal" evidence="4">
    <location>
        <begin position="13"/>
        <end position="64"/>
    </location>
</feature>
<proteinExistence type="predicted"/>
<keyword evidence="6" id="KW-1185">Reference proteome</keyword>
<dbReference type="PANTHER" id="PTHR30511:SF0">
    <property type="entry name" value="ALANINE RACEMASE, CATABOLIC-RELATED"/>
    <property type="match status" value="1"/>
</dbReference>
<dbReference type="Gene3D" id="3.20.20.10">
    <property type="entry name" value="Alanine racemase"/>
    <property type="match status" value="1"/>
</dbReference>
<dbReference type="InterPro" id="IPR000821">
    <property type="entry name" value="Ala_racemase"/>
</dbReference>
<dbReference type="AlphaFoldDB" id="A0A401FP81"/>
<dbReference type="Proteomes" id="UP000286974">
    <property type="component" value="Unassembled WGS sequence"/>
</dbReference>
<name>A0A401FP81_9LACO</name>